<organism evidence="7 8">
    <name type="scientific">Candidatus Vogelbacteria bacterium CG22_combo_CG10-13_8_21_14_all_37_9</name>
    <dbReference type="NCBI Taxonomy" id="1975046"/>
    <lineage>
        <taxon>Bacteria</taxon>
        <taxon>Candidatus Vogeliibacteriota</taxon>
    </lineage>
</organism>
<evidence type="ECO:0000256" key="1">
    <source>
        <dbReference type="ARBA" id="ARBA00009369"/>
    </source>
</evidence>
<dbReference type="InterPro" id="IPR042177">
    <property type="entry name" value="Cell/Rod_1"/>
</dbReference>
<sequence length="270" mass="29778">MNYRPVKKTRSLSSYHFGFLGLIILVMAIYFLGSSTLGWLYTPVEFISRPVVWTLAGGGRLLNNTVIFFQTKNSLIQKNNDLKQENLRLRNLYLAKQVVETENAELKSLLNLRDKKRSPLVLAVSVRPNQTTNDILLLDSSHLSKGNNLKIGNKVVTNGGSVLLGEVAEIFINTAKVRLYSAFGEQVAVSVGPEHIPAIAIGQGAGNFYLSLPKGVVIKVGDPITASAYHNLLLGSVGAIEVDATNPYLKVLFRSPLNFYDLKWVEIYAD</sequence>
<dbReference type="PANTHER" id="PTHR34138:SF1">
    <property type="entry name" value="CELL SHAPE-DETERMINING PROTEIN MREC"/>
    <property type="match status" value="1"/>
</dbReference>
<protein>
    <recommendedName>
        <fullName evidence="2">Cell shape-determining protein MreC</fullName>
    </recommendedName>
    <alternativeName>
        <fullName evidence="4">Cell shape protein MreC</fullName>
    </alternativeName>
</protein>
<evidence type="ECO:0000256" key="2">
    <source>
        <dbReference type="ARBA" id="ARBA00013855"/>
    </source>
</evidence>
<evidence type="ECO:0000256" key="5">
    <source>
        <dbReference type="SAM" id="Phobius"/>
    </source>
</evidence>
<evidence type="ECO:0000313" key="7">
    <source>
        <dbReference type="EMBL" id="PIP58281.1"/>
    </source>
</evidence>
<evidence type="ECO:0000259" key="6">
    <source>
        <dbReference type="Pfam" id="PF04085"/>
    </source>
</evidence>
<dbReference type="Pfam" id="PF04085">
    <property type="entry name" value="MreC"/>
    <property type="match status" value="1"/>
</dbReference>
<dbReference type="GO" id="GO:0005886">
    <property type="term" value="C:plasma membrane"/>
    <property type="evidence" value="ECO:0007669"/>
    <property type="project" value="TreeGrafter"/>
</dbReference>
<dbReference type="InterPro" id="IPR042175">
    <property type="entry name" value="Cell/Rod_MreC_2"/>
</dbReference>
<gene>
    <name evidence="7" type="ORF">COX02_01145</name>
</gene>
<dbReference type="Proteomes" id="UP000229334">
    <property type="component" value="Unassembled WGS sequence"/>
</dbReference>
<name>A0A2H0BKX5_9BACT</name>
<comment type="caution">
    <text evidence="7">The sequence shown here is derived from an EMBL/GenBank/DDBJ whole genome shotgun (WGS) entry which is preliminary data.</text>
</comment>
<reference evidence="7 8" key="1">
    <citation type="submission" date="2017-09" db="EMBL/GenBank/DDBJ databases">
        <title>Depth-based differentiation of microbial function through sediment-hosted aquifers and enrichment of novel symbionts in the deep terrestrial subsurface.</title>
        <authorList>
            <person name="Probst A.J."/>
            <person name="Ladd B."/>
            <person name="Jarett J.K."/>
            <person name="Geller-Mcgrath D.E."/>
            <person name="Sieber C.M."/>
            <person name="Emerson J.B."/>
            <person name="Anantharaman K."/>
            <person name="Thomas B.C."/>
            <person name="Malmstrom R."/>
            <person name="Stieglmeier M."/>
            <person name="Klingl A."/>
            <person name="Woyke T."/>
            <person name="Ryan C.M."/>
            <person name="Banfield J.F."/>
        </authorList>
    </citation>
    <scope>NUCLEOTIDE SEQUENCE [LARGE SCALE GENOMIC DNA]</scope>
    <source>
        <strain evidence="7">CG22_combo_CG10-13_8_21_14_all_37_9</strain>
    </source>
</reference>
<evidence type="ECO:0000256" key="3">
    <source>
        <dbReference type="ARBA" id="ARBA00022960"/>
    </source>
</evidence>
<feature type="transmembrane region" description="Helical" evidence="5">
    <location>
        <begin position="12"/>
        <end position="31"/>
    </location>
</feature>
<feature type="domain" description="Rod shape-determining protein MreC beta-barrel core" evidence="6">
    <location>
        <begin position="147"/>
        <end position="267"/>
    </location>
</feature>
<keyword evidence="5" id="KW-0812">Transmembrane</keyword>
<dbReference type="Gene3D" id="2.40.10.350">
    <property type="entry name" value="Rod shape-determining protein MreC, domain 2"/>
    <property type="match status" value="1"/>
</dbReference>
<dbReference type="InterPro" id="IPR055342">
    <property type="entry name" value="MreC_beta-barrel_core"/>
</dbReference>
<dbReference type="InterPro" id="IPR007221">
    <property type="entry name" value="MreC"/>
</dbReference>
<evidence type="ECO:0000256" key="4">
    <source>
        <dbReference type="ARBA" id="ARBA00032089"/>
    </source>
</evidence>
<accession>A0A2H0BKX5</accession>
<dbReference type="Gene3D" id="2.40.10.340">
    <property type="entry name" value="Rod shape-determining protein MreC, domain 1"/>
    <property type="match status" value="1"/>
</dbReference>
<dbReference type="PANTHER" id="PTHR34138">
    <property type="entry name" value="CELL SHAPE-DETERMINING PROTEIN MREC"/>
    <property type="match status" value="1"/>
</dbReference>
<dbReference type="EMBL" id="PCSX01000019">
    <property type="protein sequence ID" value="PIP58281.1"/>
    <property type="molecule type" value="Genomic_DNA"/>
</dbReference>
<dbReference type="AlphaFoldDB" id="A0A2H0BKX5"/>
<keyword evidence="5" id="KW-1133">Transmembrane helix</keyword>
<evidence type="ECO:0000313" key="8">
    <source>
        <dbReference type="Proteomes" id="UP000229334"/>
    </source>
</evidence>
<proteinExistence type="inferred from homology"/>
<keyword evidence="5" id="KW-0472">Membrane</keyword>
<dbReference type="GO" id="GO:0008360">
    <property type="term" value="P:regulation of cell shape"/>
    <property type="evidence" value="ECO:0007669"/>
    <property type="project" value="UniProtKB-KW"/>
</dbReference>
<comment type="similarity">
    <text evidence="1">Belongs to the MreC family.</text>
</comment>
<keyword evidence="3" id="KW-0133">Cell shape</keyword>